<dbReference type="EMBL" id="MCBS01024047">
    <property type="protein sequence ID" value="RKF74267.1"/>
    <property type="molecule type" value="Genomic_DNA"/>
</dbReference>
<feature type="transmembrane region" description="Helical" evidence="1">
    <location>
        <begin position="114"/>
        <end position="136"/>
    </location>
</feature>
<keyword evidence="1" id="KW-0472">Membrane</keyword>
<evidence type="ECO:0000256" key="1">
    <source>
        <dbReference type="SAM" id="Phobius"/>
    </source>
</evidence>
<protein>
    <submittedName>
        <fullName evidence="2">Putative effector protein</fullName>
    </submittedName>
</protein>
<reference evidence="2 3" key="1">
    <citation type="journal article" date="2018" name="BMC Genomics">
        <title>Comparative genome analyses reveal sequence features reflecting distinct modes of host-adaptation between dicot and monocot powdery mildew.</title>
        <authorList>
            <person name="Wu Y."/>
            <person name="Ma X."/>
            <person name="Pan Z."/>
            <person name="Kale S.D."/>
            <person name="Song Y."/>
            <person name="King H."/>
            <person name="Zhang Q."/>
            <person name="Presley C."/>
            <person name="Deng X."/>
            <person name="Wei C.I."/>
            <person name="Xiao S."/>
        </authorList>
    </citation>
    <scope>NUCLEOTIDE SEQUENCE [LARGE SCALE GENOMIC DNA]</scope>
    <source>
        <strain evidence="2">UMSG1</strain>
    </source>
</reference>
<comment type="caution">
    <text evidence="2">The sequence shown here is derived from an EMBL/GenBank/DDBJ whole genome shotgun (WGS) entry which is preliminary data.</text>
</comment>
<evidence type="ECO:0000313" key="2">
    <source>
        <dbReference type="EMBL" id="RKF74267.1"/>
    </source>
</evidence>
<sequence>MLGPRSSIQKKKKLSEHQYCSPNWCYQRSSRSDKEYPGVVADFRSLLADDASRLIRMKGFMQHPHKITSAQKLAYNSFDRNRRVVILLSPNHELRKAVVFELHQRISKLYRIKLRFLTLVAILIYSHIKAATLIQYKYPIEKKGDVMVGRHGKWKNS</sequence>
<gene>
    <name evidence="2" type="ORF">GcM1_240065</name>
</gene>
<dbReference type="AlphaFoldDB" id="A0A420IID2"/>
<organism evidence="2 3">
    <name type="scientific">Golovinomyces cichoracearum</name>
    <dbReference type="NCBI Taxonomy" id="62708"/>
    <lineage>
        <taxon>Eukaryota</taxon>
        <taxon>Fungi</taxon>
        <taxon>Dikarya</taxon>
        <taxon>Ascomycota</taxon>
        <taxon>Pezizomycotina</taxon>
        <taxon>Leotiomycetes</taxon>
        <taxon>Erysiphales</taxon>
        <taxon>Erysiphaceae</taxon>
        <taxon>Golovinomyces</taxon>
    </lineage>
</organism>
<evidence type="ECO:0000313" key="3">
    <source>
        <dbReference type="Proteomes" id="UP000285326"/>
    </source>
</evidence>
<keyword evidence="1" id="KW-0812">Transmembrane</keyword>
<name>A0A420IID2_9PEZI</name>
<dbReference type="Proteomes" id="UP000285326">
    <property type="component" value="Unassembled WGS sequence"/>
</dbReference>
<accession>A0A420IID2</accession>
<proteinExistence type="predicted"/>
<keyword evidence="1" id="KW-1133">Transmembrane helix</keyword>